<dbReference type="EMBL" id="JBHMDM010000007">
    <property type="protein sequence ID" value="MFB9378381.1"/>
    <property type="molecule type" value="Genomic_DNA"/>
</dbReference>
<dbReference type="NCBIfam" id="TIGR02423">
    <property type="entry name" value="protocat_alph"/>
    <property type="match status" value="1"/>
</dbReference>
<evidence type="ECO:0000313" key="6">
    <source>
        <dbReference type="EMBL" id="MFB9378381.1"/>
    </source>
</evidence>
<dbReference type="GO" id="GO:0018578">
    <property type="term" value="F:protocatechuate 3,4-dioxygenase activity"/>
    <property type="evidence" value="ECO:0007669"/>
    <property type="project" value="UniProtKB-EC"/>
</dbReference>
<evidence type="ECO:0000256" key="3">
    <source>
        <dbReference type="ARBA" id="ARBA00023002"/>
    </source>
</evidence>
<evidence type="ECO:0000256" key="4">
    <source>
        <dbReference type="SAM" id="MobiDB-lite"/>
    </source>
</evidence>
<organism evidence="6 7">
    <name type="scientific">Kineococcus gynurae</name>
    <dbReference type="NCBI Taxonomy" id="452979"/>
    <lineage>
        <taxon>Bacteria</taxon>
        <taxon>Bacillati</taxon>
        <taxon>Actinomycetota</taxon>
        <taxon>Actinomycetes</taxon>
        <taxon>Kineosporiales</taxon>
        <taxon>Kineosporiaceae</taxon>
        <taxon>Kineococcus</taxon>
    </lineage>
</organism>
<dbReference type="EC" id="1.13.11.3" evidence="6"/>
<dbReference type="SUPFAM" id="SSF49482">
    <property type="entry name" value="Aromatic compound dioxygenase"/>
    <property type="match status" value="1"/>
</dbReference>
<protein>
    <submittedName>
        <fullName evidence="6">Protocatechuate 3,4-dioxygenase subunit alpha</fullName>
        <ecNumber evidence="6">1.13.11.3</ecNumber>
    </submittedName>
</protein>
<evidence type="ECO:0000256" key="2">
    <source>
        <dbReference type="ARBA" id="ARBA00022964"/>
    </source>
</evidence>
<dbReference type="InterPro" id="IPR000627">
    <property type="entry name" value="Intradiol_dOase_C"/>
</dbReference>
<dbReference type="InterPro" id="IPR050770">
    <property type="entry name" value="Intradiol_RC_Dioxygenase"/>
</dbReference>
<evidence type="ECO:0000313" key="7">
    <source>
        <dbReference type="Proteomes" id="UP001589748"/>
    </source>
</evidence>
<evidence type="ECO:0000259" key="5">
    <source>
        <dbReference type="Pfam" id="PF00775"/>
    </source>
</evidence>
<reference evidence="6 7" key="1">
    <citation type="submission" date="2024-09" db="EMBL/GenBank/DDBJ databases">
        <authorList>
            <person name="Sun Q."/>
            <person name="Mori K."/>
        </authorList>
    </citation>
    <scope>NUCLEOTIDE SEQUENCE [LARGE SCALE GENOMIC DNA]</scope>
    <source>
        <strain evidence="6 7">TISTR 1856</strain>
    </source>
</reference>
<keyword evidence="7" id="KW-1185">Reference proteome</keyword>
<name>A0ABV5LWB4_9ACTN</name>
<dbReference type="Gene3D" id="2.60.130.10">
    <property type="entry name" value="Aromatic compound dioxygenase"/>
    <property type="match status" value="1"/>
</dbReference>
<gene>
    <name evidence="6" type="primary">pcaG</name>
    <name evidence="6" type="ORF">ACFFVI_15540</name>
</gene>
<accession>A0ABV5LWB4</accession>
<keyword evidence="2" id="KW-0223">Dioxygenase</keyword>
<feature type="domain" description="Intradiol ring-cleavage dioxygenases" evidence="5">
    <location>
        <begin position="46"/>
        <end position="114"/>
    </location>
</feature>
<sequence length="206" mass="22019">MSTLPAPTARPDRLSPTPGQTVGPFFHYALPYAGDRDLVAPGMPGAFLLHGTVTDGAGRPVRDALVEIWQAGPDGRVLQRQGSLRRDGHAFTGFGRCSTDRTGRFGFTTLRPGAVEGSLPFFAVTVFARGLLNRLFTRAYLPLDGAQPDALLRAVGDRAQTLICVEDEEGLRFDISLQGSDETVFLRWPGEGRGPADAGPDAQSPA</sequence>
<evidence type="ECO:0000256" key="1">
    <source>
        <dbReference type="ARBA" id="ARBA00007825"/>
    </source>
</evidence>
<comment type="similarity">
    <text evidence="1">Belongs to the intradiol ring-cleavage dioxygenase family.</text>
</comment>
<dbReference type="PANTHER" id="PTHR33711:SF9">
    <property type="entry name" value="PROTOCATECHUATE 3,4-DIOXYGENASE ALPHA CHAIN"/>
    <property type="match status" value="1"/>
</dbReference>
<dbReference type="Proteomes" id="UP001589748">
    <property type="component" value="Unassembled WGS sequence"/>
</dbReference>
<dbReference type="PANTHER" id="PTHR33711">
    <property type="entry name" value="DIOXYGENASE, PUTATIVE (AFU_ORTHOLOGUE AFUA_2G02910)-RELATED"/>
    <property type="match status" value="1"/>
</dbReference>
<dbReference type="InterPro" id="IPR012786">
    <property type="entry name" value="Protocat_dOase_a"/>
</dbReference>
<dbReference type="RefSeq" id="WP_380137019.1">
    <property type="nucleotide sequence ID" value="NZ_JBHLUI010000008.1"/>
</dbReference>
<proteinExistence type="inferred from homology"/>
<feature type="region of interest" description="Disordered" evidence="4">
    <location>
        <begin position="1"/>
        <end position="20"/>
    </location>
</feature>
<dbReference type="Pfam" id="PF00775">
    <property type="entry name" value="Dioxygenase_C"/>
    <property type="match status" value="1"/>
</dbReference>
<dbReference type="InterPro" id="IPR015889">
    <property type="entry name" value="Intradiol_dOase_core"/>
</dbReference>
<comment type="caution">
    <text evidence="6">The sequence shown here is derived from an EMBL/GenBank/DDBJ whole genome shotgun (WGS) entry which is preliminary data.</text>
</comment>
<keyword evidence="3 6" id="KW-0560">Oxidoreductase</keyword>